<reference evidence="1 2" key="1">
    <citation type="submission" date="2017-11" db="EMBL/GenBank/DDBJ databases">
        <title>De novo assembly and phasing of dikaryotic genomes from two isolates of Puccinia coronata f. sp. avenae, the causal agent of oat crown rust.</title>
        <authorList>
            <person name="Miller M.E."/>
            <person name="Zhang Y."/>
            <person name="Omidvar V."/>
            <person name="Sperschneider J."/>
            <person name="Schwessinger B."/>
            <person name="Raley C."/>
            <person name="Palmer J.M."/>
            <person name="Garnica D."/>
            <person name="Upadhyaya N."/>
            <person name="Rathjen J."/>
            <person name="Taylor J.M."/>
            <person name="Park R.F."/>
            <person name="Dodds P.N."/>
            <person name="Hirsch C.D."/>
            <person name="Kianian S.F."/>
            <person name="Figueroa M."/>
        </authorList>
    </citation>
    <scope>NUCLEOTIDE SEQUENCE [LARGE SCALE GENOMIC DNA]</scope>
    <source>
        <strain evidence="1">12NC29</strain>
    </source>
</reference>
<dbReference type="AlphaFoldDB" id="A0A2N5S101"/>
<sequence length="241" mass="27402">MIHPTKSQIPSNLRHEHQKVLEIWRFMRMLNLNPKKFIVAFLTNNNIDVKVCRGLWGSADGWTSTCKVINVIRGLVGDGRTGKENWNAYILEEVSQKKLASNGPVPHEAQESVTWFNANNVGPEFFSKDTRSLRETNLKTIGSPFLYNLIKSKFKNNLDKGNDNEDKDDDETGLLVDFEENTCKYGDGDKATRNERRAHSSAQWWLLDPTKGTTRFNSQIQSAWLLAGFWNESTHIGTGSV</sequence>
<dbReference type="Proteomes" id="UP000235388">
    <property type="component" value="Unassembled WGS sequence"/>
</dbReference>
<evidence type="ECO:0000313" key="1">
    <source>
        <dbReference type="EMBL" id="PLW06884.1"/>
    </source>
</evidence>
<accession>A0A2N5S101</accession>
<organism evidence="1 2">
    <name type="scientific">Puccinia coronata f. sp. avenae</name>
    <dbReference type="NCBI Taxonomy" id="200324"/>
    <lineage>
        <taxon>Eukaryota</taxon>
        <taxon>Fungi</taxon>
        <taxon>Dikarya</taxon>
        <taxon>Basidiomycota</taxon>
        <taxon>Pucciniomycotina</taxon>
        <taxon>Pucciniomycetes</taxon>
        <taxon>Pucciniales</taxon>
        <taxon>Pucciniaceae</taxon>
        <taxon>Puccinia</taxon>
    </lineage>
</organism>
<evidence type="ECO:0000313" key="2">
    <source>
        <dbReference type="Proteomes" id="UP000235388"/>
    </source>
</evidence>
<proteinExistence type="predicted"/>
<protein>
    <submittedName>
        <fullName evidence="1">Uncharacterized protein</fullName>
    </submittedName>
</protein>
<keyword evidence="2" id="KW-1185">Reference proteome</keyword>
<dbReference type="EMBL" id="PGCJ01001274">
    <property type="protein sequence ID" value="PLW06884.1"/>
    <property type="molecule type" value="Genomic_DNA"/>
</dbReference>
<gene>
    <name evidence="1" type="ORF">PCANC_25533</name>
</gene>
<comment type="caution">
    <text evidence="1">The sequence shown here is derived from an EMBL/GenBank/DDBJ whole genome shotgun (WGS) entry which is preliminary data.</text>
</comment>
<name>A0A2N5S101_9BASI</name>
<dbReference type="OrthoDB" id="2515718at2759"/>